<proteinExistence type="predicted"/>
<organism evidence="2">
    <name type="scientific">Fagus sylvatica</name>
    <name type="common">Beechnut</name>
    <dbReference type="NCBI Taxonomy" id="28930"/>
    <lineage>
        <taxon>Eukaryota</taxon>
        <taxon>Viridiplantae</taxon>
        <taxon>Streptophyta</taxon>
        <taxon>Embryophyta</taxon>
        <taxon>Tracheophyta</taxon>
        <taxon>Spermatophyta</taxon>
        <taxon>Magnoliopsida</taxon>
        <taxon>eudicotyledons</taxon>
        <taxon>Gunneridae</taxon>
        <taxon>Pentapetalae</taxon>
        <taxon>rosids</taxon>
        <taxon>fabids</taxon>
        <taxon>Fagales</taxon>
        <taxon>Fagaceae</taxon>
        <taxon>Fagus</taxon>
    </lineage>
</organism>
<gene>
    <name evidence="2" type="ORF">FSB_LOCUS30006</name>
</gene>
<protein>
    <submittedName>
        <fullName evidence="2">Uncharacterized protein</fullName>
    </submittedName>
</protein>
<accession>A0A2N9GS63</accession>
<evidence type="ECO:0000256" key="1">
    <source>
        <dbReference type="SAM" id="MobiDB-lite"/>
    </source>
</evidence>
<feature type="compositionally biased region" description="Polar residues" evidence="1">
    <location>
        <begin position="206"/>
        <end position="217"/>
    </location>
</feature>
<feature type="region of interest" description="Disordered" evidence="1">
    <location>
        <begin position="206"/>
        <end position="233"/>
    </location>
</feature>
<feature type="region of interest" description="Disordered" evidence="1">
    <location>
        <begin position="81"/>
        <end position="113"/>
    </location>
</feature>
<dbReference type="EMBL" id="OIVN01002266">
    <property type="protein sequence ID" value="SPD02124.1"/>
    <property type="molecule type" value="Genomic_DNA"/>
</dbReference>
<sequence length="286" mass="31609">MIGGGEEAPAAAGSSQPLEWKFEQVFGERAAGEEVQEGLTFFRMCKKITYLAGVVAARISTWWRPINGVEINLNPVPALPKPDRSRRRLNHGGGSAWESQRRRRLNHGGDPPFQFSEPSIRSSFVIARCEFKTIGATWWRREDGAQGGGAGVMRSGSVVRRSRAWCWWTTRLRPADWRSEGQIGIFTALAISKTSRVSRTVVANSKRNGFENPNSRSSSEHEANATDCSVSDSGEDFVEDVSRRESSLGSEWWFVGCSEVSGLSTCKGRRVKPGDEVVFTGEGFNC</sequence>
<dbReference type="AlphaFoldDB" id="A0A2N9GS63"/>
<name>A0A2N9GS63_FAGSY</name>
<reference evidence="2" key="1">
    <citation type="submission" date="2018-02" db="EMBL/GenBank/DDBJ databases">
        <authorList>
            <person name="Cohen D.B."/>
            <person name="Kent A.D."/>
        </authorList>
    </citation>
    <scope>NUCLEOTIDE SEQUENCE</scope>
</reference>
<evidence type="ECO:0000313" key="2">
    <source>
        <dbReference type="EMBL" id="SPD02124.1"/>
    </source>
</evidence>